<accession>A0A699IQX7</accession>
<evidence type="ECO:0000256" key="1">
    <source>
        <dbReference type="SAM" id="Phobius"/>
    </source>
</evidence>
<dbReference type="AlphaFoldDB" id="A0A699IQX7"/>
<feature type="non-terminal residue" evidence="2">
    <location>
        <position position="195"/>
    </location>
</feature>
<comment type="caution">
    <text evidence="2">The sequence shown here is derived from an EMBL/GenBank/DDBJ whole genome shotgun (WGS) entry which is preliminary data.</text>
</comment>
<keyword evidence="1" id="KW-1133">Transmembrane helix</keyword>
<proteinExistence type="predicted"/>
<feature type="transmembrane region" description="Helical" evidence="1">
    <location>
        <begin position="27"/>
        <end position="49"/>
    </location>
</feature>
<reference evidence="2" key="1">
    <citation type="journal article" date="2019" name="Sci. Rep.">
        <title>Draft genome of Tanacetum cinerariifolium, the natural source of mosquito coil.</title>
        <authorList>
            <person name="Yamashiro T."/>
            <person name="Shiraishi A."/>
            <person name="Satake H."/>
            <person name="Nakayama K."/>
        </authorList>
    </citation>
    <scope>NUCLEOTIDE SEQUENCE</scope>
</reference>
<dbReference type="EMBL" id="BKCJ010302620">
    <property type="protein sequence ID" value="GEZ62852.1"/>
    <property type="molecule type" value="Genomic_DNA"/>
</dbReference>
<gene>
    <name evidence="2" type="ORF">Tci_534825</name>
</gene>
<keyword evidence="1" id="KW-0812">Transmembrane</keyword>
<evidence type="ECO:0000313" key="2">
    <source>
        <dbReference type="EMBL" id="GEZ62852.1"/>
    </source>
</evidence>
<keyword evidence="1" id="KW-0472">Membrane</keyword>
<organism evidence="2">
    <name type="scientific">Tanacetum cinerariifolium</name>
    <name type="common">Dalmatian daisy</name>
    <name type="synonym">Chrysanthemum cinerariifolium</name>
    <dbReference type="NCBI Taxonomy" id="118510"/>
    <lineage>
        <taxon>Eukaryota</taxon>
        <taxon>Viridiplantae</taxon>
        <taxon>Streptophyta</taxon>
        <taxon>Embryophyta</taxon>
        <taxon>Tracheophyta</taxon>
        <taxon>Spermatophyta</taxon>
        <taxon>Magnoliopsida</taxon>
        <taxon>eudicotyledons</taxon>
        <taxon>Gunneridae</taxon>
        <taxon>Pentapetalae</taxon>
        <taxon>asterids</taxon>
        <taxon>campanulids</taxon>
        <taxon>Asterales</taxon>
        <taxon>Asteraceae</taxon>
        <taxon>Asteroideae</taxon>
        <taxon>Anthemideae</taxon>
        <taxon>Anthemidinae</taxon>
        <taxon>Tanacetum</taxon>
    </lineage>
</organism>
<name>A0A699IQX7_TANCI</name>
<sequence length="195" mass="20882">MICSFGWSLCTLVVGIGLKTIEESKLFVSGVGLYNVLILYMLILSSFGVDAAKDFKSIKGSLRQSLSLDVNANDIQGDVDEISRNDDVCQGNEIRIDSSIQAVNAASPSINTANTIIDAGSLNMNNTDSNRTNMPALEATGIFNGAIVDKDLDFKDGYYDLDGDVLYLESLHSDDTTPNCSTLILIDIAAEANLG</sequence>
<protein>
    <submittedName>
        <fullName evidence="2">Uncharacterized protein</fullName>
    </submittedName>
</protein>